<evidence type="ECO:0000256" key="4">
    <source>
        <dbReference type="SAM" id="SignalP"/>
    </source>
</evidence>
<keyword evidence="7" id="KW-1185">Reference proteome</keyword>
<dbReference type="InterPro" id="IPR030678">
    <property type="entry name" value="Peptide/Ni-bd"/>
</dbReference>
<dbReference type="EMBL" id="CP151657">
    <property type="protein sequence ID" value="WZP17241.1"/>
    <property type="molecule type" value="Genomic_DNA"/>
</dbReference>
<dbReference type="PIRSF" id="PIRSF002741">
    <property type="entry name" value="MppA"/>
    <property type="match status" value="1"/>
</dbReference>
<evidence type="ECO:0000313" key="7">
    <source>
        <dbReference type="Proteomes" id="UP001448858"/>
    </source>
</evidence>
<evidence type="ECO:0000256" key="2">
    <source>
        <dbReference type="ARBA" id="ARBA00022448"/>
    </source>
</evidence>
<feature type="chain" id="PRO_5046135388" evidence="4">
    <location>
        <begin position="28"/>
        <end position="546"/>
    </location>
</feature>
<evidence type="ECO:0000313" key="6">
    <source>
        <dbReference type="EMBL" id="WZP17241.1"/>
    </source>
</evidence>
<evidence type="ECO:0000256" key="1">
    <source>
        <dbReference type="ARBA" id="ARBA00005695"/>
    </source>
</evidence>
<organism evidence="6 7">
    <name type="scientific">Arthrobacter citreus</name>
    <dbReference type="NCBI Taxonomy" id="1670"/>
    <lineage>
        <taxon>Bacteria</taxon>
        <taxon>Bacillati</taxon>
        <taxon>Actinomycetota</taxon>
        <taxon>Actinomycetes</taxon>
        <taxon>Micrococcales</taxon>
        <taxon>Micrococcaceae</taxon>
        <taxon>Arthrobacter</taxon>
    </lineage>
</organism>
<dbReference type="PANTHER" id="PTHR30290">
    <property type="entry name" value="PERIPLASMIC BINDING COMPONENT OF ABC TRANSPORTER"/>
    <property type="match status" value="1"/>
</dbReference>
<feature type="domain" description="Solute-binding protein family 5" evidence="5">
    <location>
        <begin position="88"/>
        <end position="447"/>
    </location>
</feature>
<accession>A0ABZ2ZZY3</accession>
<comment type="similarity">
    <text evidence="1">Belongs to the bacterial solute-binding protein 5 family.</text>
</comment>
<dbReference type="SUPFAM" id="SSF53850">
    <property type="entry name" value="Periplasmic binding protein-like II"/>
    <property type="match status" value="1"/>
</dbReference>
<dbReference type="CDD" id="cd08492">
    <property type="entry name" value="PBP2_NikA_DppA_OppA_like_15"/>
    <property type="match status" value="1"/>
</dbReference>
<name>A0ABZ2ZZY3_9MICC</name>
<evidence type="ECO:0000259" key="5">
    <source>
        <dbReference type="Pfam" id="PF00496"/>
    </source>
</evidence>
<dbReference type="PANTHER" id="PTHR30290:SF9">
    <property type="entry name" value="OLIGOPEPTIDE-BINDING PROTEIN APPA"/>
    <property type="match status" value="1"/>
</dbReference>
<dbReference type="Proteomes" id="UP001448858">
    <property type="component" value="Chromosome"/>
</dbReference>
<dbReference type="Gene3D" id="3.10.105.10">
    <property type="entry name" value="Dipeptide-binding Protein, Domain 3"/>
    <property type="match status" value="1"/>
</dbReference>
<feature type="signal peptide" evidence="4">
    <location>
        <begin position="1"/>
        <end position="27"/>
    </location>
</feature>
<dbReference type="RefSeq" id="WP_342024836.1">
    <property type="nucleotide sequence ID" value="NZ_CP151657.1"/>
</dbReference>
<dbReference type="PROSITE" id="PS51257">
    <property type="entry name" value="PROKAR_LIPOPROTEIN"/>
    <property type="match status" value="1"/>
</dbReference>
<dbReference type="InterPro" id="IPR000914">
    <property type="entry name" value="SBP_5_dom"/>
</dbReference>
<dbReference type="Pfam" id="PF00496">
    <property type="entry name" value="SBP_bac_5"/>
    <property type="match status" value="1"/>
</dbReference>
<reference evidence="6 7" key="1">
    <citation type="submission" date="2024-04" db="EMBL/GenBank/DDBJ databases">
        <title>Arthrobacter sp. from Plains bison fecal sample.</title>
        <authorList>
            <person name="Ruzzini A."/>
        </authorList>
    </citation>
    <scope>NUCLEOTIDE SEQUENCE [LARGE SCALE GENOMIC DNA]</scope>
    <source>
        <strain evidence="6 7">EINP1</strain>
    </source>
</reference>
<gene>
    <name evidence="6" type="ORF">AAE021_06715</name>
</gene>
<protein>
    <submittedName>
        <fullName evidence="6">ABC transporter substrate-binding protein</fullName>
    </submittedName>
</protein>
<keyword evidence="2" id="KW-0813">Transport</keyword>
<dbReference type="Gene3D" id="3.40.190.10">
    <property type="entry name" value="Periplasmic binding protein-like II"/>
    <property type="match status" value="1"/>
</dbReference>
<dbReference type="InterPro" id="IPR039424">
    <property type="entry name" value="SBP_5"/>
</dbReference>
<evidence type="ECO:0000256" key="3">
    <source>
        <dbReference type="ARBA" id="ARBA00022729"/>
    </source>
</evidence>
<proteinExistence type="inferred from homology"/>
<sequence length="546" mass="60133">MKLTRKHPVPVRAVPLLILSVLTAVLASGCSQPGNASESSDKHGGEVVYLDAELSSNTQLQSSGTWQDSAYIQNITDRLIYRDPETLELKPWIAEEWTVSDDGLTYTFVIREGVTFSNGQVLDAQAVKRNLDWQAAGDSEKGIPANNWFPKVSAVTADDASRTVTVQLTAPHAPFLNVLSFWRTSLVADETINAPIEAQSQLTGIIGSGPFTVESEKYGEEIVLARRDGYAWAPPGLENQGEAYLDRITIIPVTEDSVRLGSLRAGEADLIRYIQPSEEKTLTAAGLEVVSVQGVGNSNVWDLRQSAPFLDDVRVRQALQHGIDRDQIISDLYTENWNKATSILTPGSLGYKDESEKLAFDPDKSNQLLDDAGWTGRDADGFRTRDGEKLHILTYVDVYDSTSKPLFQLIQWQLKQLGVNLEIKETDYANYSTVLADPAVGARRNGWPEADPIRLTVNYSSEYLNAFNLQQPDAVLDALLAEQLTATDTAVRSGIIGKIQDHIIDSAYALPILDDSQVFALQPTLHGLSFGAEARPSFYETWTETK</sequence>
<keyword evidence="3 4" id="KW-0732">Signal</keyword>